<dbReference type="GeneID" id="85230153"/>
<dbReference type="Gene3D" id="3.40.50.360">
    <property type="match status" value="1"/>
</dbReference>
<reference evidence="2 3" key="1">
    <citation type="submission" date="2019-09" db="EMBL/GenBank/DDBJ databases">
        <title>The complete genome of Methanoplanus sp. FWC-SCC4.</title>
        <authorList>
            <person name="Chen S.-C."/>
            <person name="Zhou Y.-Z."/>
            <person name="Lai M.-C."/>
        </authorList>
    </citation>
    <scope>NUCLEOTIDE SEQUENCE [LARGE SCALE GENOMIC DNA]</scope>
    <source>
        <strain evidence="2 3">FWC-SCC4</strain>
    </source>
</reference>
<protein>
    <submittedName>
        <fullName evidence="2">ArsR family transcriptional regulator</fullName>
    </submittedName>
</protein>
<dbReference type="Pfam" id="PF12682">
    <property type="entry name" value="Flavodoxin_4"/>
    <property type="match status" value="1"/>
</dbReference>
<dbReference type="InterPro" id="IPR008254">
    <property type="entry name" value="Flavodoxin/NO_synth"/>
</dbReference>
<dbReference type="GO" id="GO:0010181">
    <property type="term" value="F:FMN binding"/>
    <property type="evidence" value="ECO:0007669"/>
    <property type="project" value="InterPro"/>
</dbReference>
<dbReference type="KEGG" id="mefw:F1737_08280"/>
<gene>
    <name evidence="2" type="ORF">F1737_08280</name>
</gene>
<dbReference type="PROSITE" id="PS50902">
    <property type="entry name" value="FLAVODOXIN_LIKE"/>
    <property type="match status" value="1"/>
</dbReference>
<accession>A0AA97FFU8</accession>
<dbReference type="SUPFAM" id="SSF52218">
    <property type="entry name" value="Flavoproteins"/>
    <property type="match status" value="1"/>
</dbReference>
<dbReference type="InterPro" id="IPR001226">
    <property type="entry name" value="Flavodoxin_CS"/>
</dbReference>
<dbReference type="EMBL" id="CP043875">
    <property type="protein sequence ID" value="WOF16686.1"/>
    <property type="molecule type" value="Genomic_DNA"/>
</dbReference>
<dbReference type="RefSeq" id="WP_317136110.1">
    <property type="nucleotide sequence ID" value="NZ_CP043875.1"/>
</dbReference>
<feature type="domain" description="Flavodoxin-like" evidence="1">
    <location>
        <begin position="3"/>
        <end position="154"/>
    </location>
</feature>
<dbReference type="AlphaFoldDB" id="A0AA97FFU8"/>
<evidence type="ECO:0000313" key="3">
    <source>
        <dbReference type="Proteomes" id="UP001301797"/>
    </source>
</evidence>
<dbReference type="InterPro" id="IPR029039">
    <property type="entry name" value="Flavoprotein-like_sf"/>
</dbReference>
<dbReference type="Proteomes" id="UP001301797">
    <property type="component" value="Chromosome"/>
</dbReference>
<dbReference type="GO" id="GO:0009055">
    <property type="term" value="F:electron transfer activity"/>
    <property type="evidence" value="ECO:0007669"/>
    <property type="project" value="InterPro"/>
</dbReference>
<name>A0AA97FFU8_9EURY</name>
<dbReference type="PANTHER" id="PTHR39201">
    <property type="entry name" value="EXPORTED PROTEIN-RELATED"/>
    <property type="match status" value="1"/>
</dbReference>
<dbReference type="PROSITE" id="PS00201">
    <property type="entry name" value="FLAVODOXIN"/>
    <property type="match status" value="1"/>
</dbReference>
<evidence type="ECO:0000259" key="1">
    <source>
        <dbReference type="PROSITE" id="PS50902"/>
    </source>
</evidence>
<evidence type="ECO:0000313" key="2">
    <source>
        <dbReference type="EMBL" id="WOF16686.1"/>
    </source>
</evidence>
<keyword evidence="3" id="KW-1185">Reference proteome</keyword>
<dbReference type="PANTHER" id="PTHR39201:SF1">
    <property type="entry name" value="FLAVODOXIN-LIKE DOMAIN-CONTAINING PROTEIN"/>
    <property type="match status" value="1"/>
</dbReference>
<proteinExistence type="predicted"/>
<sequence>MSVCIIYHSESGNTKEIAQKLSKITGADLIEVKPSKKYSKISLYTLGIKRAISGDLDPINHDKLDVSDYDTIVIGTPVWAGRQTPAINSAINALTGHKDKDAIVYATYKKDKAETFDILTTKLTENGMNVKSSFGFSESEINDNEKISGLAQLI</sequence>
<organism evidence="2 3">
    <name type="scientific">Methanochimaera problematica</name>
    <dbReference type="NCBI Taxonomy" id="2609417"/>
    <lineage>
        <taxon>Archaea</taxon>
        <taxon>Methanobacteriati</taxon>
        <taxon>Methanobacteriota</taxon>
        <taxon>Stenosarchaea group</taxon>
        <taxon>Methanomicrobia</taxon>
        <taxon>Methanomicrobiales</taxon>
        <taxon>Methanomicrobiaceae</taxon>
        <taxon>Methanochimaera</taxon>
    </lineage>
</organism>